<name>A0A1G9BUY6_9FLAO</name>
<proteinExistence type="predicted"/>
<dbReference type="RefSeq" id="WP_245699497.1">
    <property type="nucleotide sequence ID" value="NZ_BKAI01000012.1"/>
</dbReference>
<dbReference type="EMBL" id="FNEZ01000006">
    <property type="protein sequence ID" value="SDK43288.1"/>
    <property type="molecule type" value="Genomic_DNA"/>
</dbReference>
<gene>
    <name evidence="1" type="ORF">SAMN04487935_3364</name>
</gene>
<dbReference type="Proteomes" id="UP000199580">
    <property type="component" value="Unassembled WGS sequence"/>
</dbReference>
<evidence type="ECO:0000313" key="2">
    <source>
        <dbReference type="Proteomes" id="UP000199580"/>
    </source>
</evidence>
<sequence>METQKTKKNKKKKNKAIKSVIAHPLAAEVQAIENKKLEVIKTGHTVSQEQIDAWKAEHGEVFRIAVDEHTAYLKKPGRKAIGYASSIGTKDPMKFNEIILKACWLAGDEKLQSDDDLFLACGSKLADLIVIKQATLEKL</sequence>
<reference evidence="1 2" key="1">
    <citation type="submission" date="2016-10" db="EMBL/GenBank/DDBJ databases">
        <authorList>
            <person name="de Groot N.N."/>
        </authorList>
    </citation>
    <scope>NUCLEOTIDE SEQUENCE [LARGE SCALE GENOMIC DNA]</scope>
    <source>
        <strain evidence="1 2">CGMCC 1.10076</strain>
    </source>
</reference>
<accession>A0A1G9BUY6</accession>
<dbReference type="AlphaFoldDB" id="A0A1G9BUY6"/>
<protein>
    <submittedName>
        <fullName evidence="1">Uncharacterized protein</fullName>
    </submittedName>
</protein>
<dbReference type="Gene3D" id="3.30.2220.10">
    <property type="entry name" value="rbstp2171"/>
    <property type="match status" value="1"/>
</dbReference>
<keyword evidence="2" id="KW-1185">Reference proteome</keyword>
<evidence type="ECO:0000313" key="1">
    <source>
        <dbReference type="EMBL" id="SDK43288.1"/>
    </source>
</evidence>
<dbReference type="STRING" id="1128970.SAMN04487935_3364"/>
<organism evidence="1 2">
    <name type="scientific">Flavobacterium noncentrifugens</name>
    <dbReference type="NCBI Taxonomy" id="1128970"/>
    <lineage>
        <taxon>Bacteria</taxon>
        <taxon>Pseudomonadati</taxon>
        <taxon>Bacteroidota</taxon>
        <taxon>Flavobacteriia</taxon>
        <taxon>Flavobacteriales</taxon>
        <taxon>Flavobacteriaceae</taxon>
        <taxon>Flavobacterium</taxon>
    </lineage>
</organism>